<feature type="domain" description="DNA-directed RNA polymerase III subunit RPC3 winged-helix" evidence="6">
    <location>
        <begin position="346"/>
        <end position="405"/>
    </location>
</feature>
<keyword evidence="2 5" id="KW-0240">DNA-directed RNA polymerase</keyword>
<dbReference type="InParanoid" id="A0A078AMQ2"/>
<comment type="subcellular location">
    <subcellularLocation>
        <location evidence="1 5">Nucleus</location>
    </subcellularLocation>
</comment>
<evidence type="ECO:0000313" key="8">
    <source>
        <dbReference type="Proteomes" id="UP000039865"/>
    </source>
</evidence>
<accession>A0A078AMQ2</accession>
<dbReference type="OrthoDB" id="272392at2759"/>
<comment type="similarity">
    <text evidence="5">Belongs to the eukaryotic RPC3/POLR3C RNA polymerase subunit family.</text>
</comment>
<evidence type="ECO:0000256" key="4">
    <source>
        <dbReference type="ARBA" id="ARBA00023242"/>
    </source>
</evidence>
<dbReference type="InterPro" id="IPR039748">
    <property type="entry name" value="RPC3"/>
</dbReference>
<dbReference type="AlphaFoldDB" id="A0A078AMQ2"/>
<comment type="subunit">
    <text evidence="5">Component of the RNA polymerase III (Pol III) complex consisting of 17 subunits.</text>
</comment>
<comment type="function">
    <text evidence="5">DNA-dependent RNA polymerase catalyzes the transcription of DNA into RNA using the four ribonucleoside triphosphates as substrates. Specific core component of RNA polymerase III which synthesizes small RNAs, such as 5S rRNA and tRNAs.</text>
</comment>
<dbReference type="Pfam" id="PF22536">
    <property type="entry name" value="WHD_POLR3C"/>
    <property type="match status" value="1"/>
</dbReference>
<gene>
    <name evidence="7" type="primary">Contig16.g22</name>
    <name evidence="7" type="ORF">STYLEM_12480</name>
</gene>
<dbReference type="Gene3D" id="1.10.10.10">
    <property type="entry name" value="Winged helix-like DNA-binding domain superfamily/Winged helix DNA-binding domain"/>
    <property type="match status" value="1"/>
</dbReference>
<dbReference type="InterPro" id="IPR055207">
    <property type="entry name" value="POLR3C_WHD"/>
</dbReference>
<dbReference type="PANTHER" id="PTHR12949">
    <property type="entry name" value="RNA POLYMERASE III DNA DIRECTED -RELATED"/>
    <property type="match status" value="1"/>
</dbReference>
<evidence type="ECO:0000259" key="6">
    <source>
        <dbReference type="Pfam" id="PF22536"/>
    </source>
</evidence>
<name>A0A078AMQ2_STYLE</name>
<dbReference type="EMBL" id="CCKQ01011848">
    <property type="protein sequence ID" value="CDW83434.1"/>
    <property type="molecule type" value="Genomic_DNA"/>
</dbReference>
<evidence type="ECO:0000256" key="1">
    <source>
        <dbReference type="ARBA" id="ARBA00004123"/>
    </source>
</evidence>
<dbReference type="Proteomes" id="UP000039865">
    <property type="component" value="Unassembled WGS sequence"/>
</dbReference>
<dbReference type="InterPro" id="IPR036388">
    <property type="entry name" value="WH-like_DNA-bd_sf"/>
</dbReference>
<evidence type="ECO:0000256" key="3">
    <source>
        <dbReference type="ARBA" id="ARBA00023163"/>
    </source>
</evidence>
<dbReference type="GO" id="GO:0003697">
    <property type="term" value="F:single-stranded DNA binding"/>
    <property type="evidence" value="ECO:0007669"/>
    <property type="project" value="UniProtKB-UniRule"/>
</dbReference>
<proteinExistence type="inferred from homology"/>
<dbReference type="GO" id="GO:0005666">
    <property type="term" value="C:RNA polymerase III complex"/>
    <property type="evidence" value="ECO:0007669"/>
    <property type="project" value="UniProtKB-UniRule"/>
</dbReference>
<evidence type="ECO:0000256" key="5">
    <source>
        <dbReference type="RuleBase" id="RU367076"/>
    </source>
</evidence>
<keyword evidence="3 5" id="KW-0804">Transcription</keyword>
<protein>
    <recommendedName>
        <fullName evidence="5">DNA-directed RNA polymerase III subunit RPC3</fullName>
        <shortName evidence="5">RNA polymerase III subunit C3</shortName>
    </recommendedName>
</protein>
<evidence type="ECO:0000313" key="7">
    <source>
        <dbReference type="EMBL" id="CDW83434.1"/>
    </source>
</evidence>
<organism evidence="7 8">
    <name type="scientific">Stylonychia lemnae</name>
    <name type="common">Ciliate</name>
    <dbReference type="NCBI Taxonomy" id="5949"/>
    <lineage>
        <taxon>Eukaryota</taxon>
        <taxon>Sar</taxon>
        <taxon>Alveolata</taxon>
        <taxon>Ciliophora</taxon>
        <taxon>Intramacronucleata</taxon>
        <taxon>Spirotrichea</taxon>
        <taxon>Stichotrichia</taxon>
        <taxon>Sporadotrichida</taxon>
        <taxon>Oxytrichidae</taxon>
        <taxon>Stylonychinae</taxon>
        <taxon>Stylonychia</taxon>
    </lineage>
</organism>
<sequence>MGSDIQFVGGLLLRNSPINFKDLLDLVQKRSQNANFTNVDLRNILSIITKHNLLIVTQSEFDKVTYFGIDEKECLLRLSIPRYITQCRQKHGELPAQILEEIFINGSLMKSEILPIITEKSAFRITEAEILRAIEELTIINLIIGAKSYNLMEQHFVGDSKSKGGRPKKMTKKQIKEEEDKFNEHDLAMQQQAQLMEYPLRINTMRFLAEERRQSVIEMAKQKFGGCSGSNSGTTGGYNNESELDFKVFLVMALKFQSVQQLLTKDELTYQREQISFNANDVQQLLQEKENKAYNEKEINSSLDRLFQNADQYLLKINFDHKKQMAVYTVNWRHIFENFKIQLLYQIVEETMSKYHARVLRILSMKGFLEEKDITQMCLLPLKDTRSLINQLINEGYIQFQELQVKQSGQVILYGINPQSWQKGVALKVAKCNLNLLLKEKSLNLRSYCALELNHLYF</sequence>
<keyword evidence="4 5" id="KW-0539">Nucleus</keyword>
<evidence type="ECO:0000256" key="2">
    <source>
        <dbReference type="ARBA" id="ARBA00022478"/>
    </source>
</evidence>
<keyword evidence="8" id="KW-1185">Reference proteome</keyword>
<reference evidence="7 8" key="1">
    <citation type="submission" date="2014-06" db="EMBL/GenBank/DDBJ databases">
        <authorList>
            <person name="Swart Estienne"/>
        </authorList>
    </citation>
    <scope>NUCLEOTIDE SEQUENCE [LARGE SCALE GENOMIC DNA]</scope>
    <source>
        <strain evidence="7 8">130c</strain>
    </source>
</reference>
<dbReference type="PANTHER" id="PTHR12949:SF0">
    <property type="entry name" value="DNA-DIRECTED RNA POLYMERASE III SUBUNIT RPC3"/>
    <property type="match status" value="1"/>
</dbReference>